<dbReference type="PROSITE" id="PS51318">
    <property type="entry name" value="TAT"/>
    <property type="match status" value="1"/>
</dbReference>
<dbReference type="AlphaFoldDB" id="A0A1C4W760"/>
<keyword evidence="5" id="KW-0411">Iron-sulfur</keyword>
<keyword evidence="4" id="KW-0408">Iron</keyword>
<evidence type="ECO:0000256" key="2">
    <source>
        <dbReference type="ARBA" id="ARBA00022723"/>
    </source>
</evidence>
<dbReference type="Pfam" id="PF12831">
    <property type="entry name" value="FAD_oxidored"/>
    <property type="match status" value="1"/>
</dbReference>
<dbReference type="InterPro" id="IPR033803">
    <property type="entry name" value="CBD-like_Golvesin-Xly"/>
</dbReference>
<evidence type="ECO:0000256" key="1">
    <source>
        <dbReference type="ARBA" id="ARBA00022485"/>
    </source>
</evidence>
<keyword evidence="8" id="KW-1185">Reference proteome</keyword>
<proteinExistence type="predicted"/>
<protein>
    <submittedName>
        <fullName evidence="7">FAD dependent oxidoreductase</fullName>
    </submittedName>
</protein>
<evidence type="ECO:0000313" key="8">
    <source>
        <dbReference type="Proteomes" id="UP000183585"/>
    </source>
</evidence>
<evidence type="ECO:0000256" key="5">
    <source>
        <dbReference type="ARBA" id="ARBA00023014"/>
    </source>
</evidence>
<dbReference type="InterPro" id="IPR006311">
    <property type="entry name" value="TAT_signal"/>
</dbReference>
<evidence type="ECO:0000256" key="4">
    <source>
        <dbReference type="ARBA" id="ARBA00023004"/>
    </source>
</evidence>
<keyword evidence="2" id="KW-0479">Metal-binding</keyword>
<dbReference type="CDD" id="cd14488">
    <property type="entry name" value="CBM6-CBM35-CBM36_like_2"/>
    <property type="match status" value="1"/>
</dbReference>
<dbReference type="SUPFAM" id="SSF51905">
    <property type="entry name" value="FAD/NAD(P)-binding domain"/>
    <property type="match status" value="1"/>
</dbReference>
<keyword evidence="3" id="KW-0560">Oxidoreductase</keyword>
<gene>
    <name evidence="7" type="ORF">GA0070563_103168</name>
</gene>
<dbReference type="GO" id="GO:0016491">
    <property type="term" value="F:oxidoreductase activity"/>
    <property type="evidence" value="ECO:0007669"/>
    <property type="project" value="UniProtKB-KW"/>
</dbReference>
<evidence type="ECO:0000259" key="6">
    <source>
        <dbReference type="Pfam" id="PF25275"/>
    </source>
</evidence>
<dbReference type="RefSeq" id="WP_083302555.1">
    <property type="nucleotide sequence ID" value="NZ_FMCT01000003.1"/>
</dbReference>
<dbReference type="InterPro" id="IPR039650">
    <property type="entry name" value="HdrA-like"/>
</dbReference>
<reference evidence="8" key="1">
    <citation type="submission" date="2016-06" db="EMBL/GenBank/DDBJ databases">
        <authorList>
            <person name="Varghese N."/>
            <person name="Submissions Spin"/>
        </authorList>
    </citation>
    <scope>NUCLEOTIDE SEQUENCE [LARGE SCALE GENOMIC DNA]</scope>
    <source>
        <strain evidence="8">DSM 43168</strain>
    </source>
</reference>
<dbReference type="Pfam" id="PF25275">
    <property type="entry name" value="Golvesin_C"/>
    <property type="match status" value="1"/>
</dbReference>
<dbReference type="EMBL" id="FMCT01000003">
    <property type="protein sequence ID" value="SCE92042.1"/>
    <property type="molecule type" value="Genomic_DNA"/>
</dbReference>
<keyword evidence="1" id="KW-0004">4Fe-4S</keyword>
<dbReference type="InterPro" id="IPR036188">
    <property type="entry name" value="FAD/NAD-bd_sf"/>
</dbReference>
<sequence length="690" mass="71634">MPLPLDRRRLLRLGGATLLAPAVTGLGQPARAAAGPGLPSAGSPAAGRPARTAATVTADLVVYGATSAGIMAAVQMRRLGGTALIVEPGGHVGGLTTGGLGYTDSGTSAAIGGLAGEFYRRVHAKYAGTAVTPTSPMRLVFEPHVAAAVFADLLAAHAIPVHLDARLAAVTRAGDRLTGLATDDGRLFAGGMFVDATYEGDLMAAAGVPYTVGREANSVYGETVNGVQLRGAHQFTLPVDPYVTPGNPASGLLPGISAAPVAPNGTGDDRIQAYNFRMCLTRAADRIPFPKPAGYDPADYELLLRYVQAGYTGPFFTTQSVGGGKTDSNNTGAFSTDFIGAGYAYPTATWAQRDSMVAEHRAYQQGLLWFLANDPRLPASVRADTAAWGLAADEFTATGGWPPQLYVREARRMLADYVMTERDCRGAVRVADSVGLASYTMDSHNCQRVVVNGVVKNEGDVQVGVPGPYPVSYRSIVPAQGQCANLFVPVCLAASHIAYGSIRMEPVFMILAQSAATAAKLALDAGVPAQRVDVGALQARLRADGQILTWPPVAEGEIVVDNRAAGVTRGGVWVGSTAVGGYYGTDYEHDGNTGKGVNRLRFTPALPAAGTWTVQLRWTADANRASNVPVDVAHAGGVTTRTVDQRGSGGQWVSLGAYEFAAGSAGSVLIRTEGTDGYVVADAVRFVPAA</sequence>
<evidence type="ECO:0000313" key="7">
    <source>
        <dbReference type="EMBL" id="SCE92042.1"/>
    </source>
</evidence>
<organism evidence="7 8">
    <name type="scientific">Micromonospora carbonacea</name>
    <dbReference type="NCBI Taxonomy" id="47853"/>
    <lineage>
        <taxon>Bacteria</taxon>
        <taxon>Bacillati</taxon>
        <taxon>Actinomycetota</taxon>
        <taxon>Actinomycetes</taxon>
        <taxon>Micromonosporales</taxon>
        <taxon>Micromonosporaceae</taxon>
        <taxon>Micromonospora</taxon>
    </lineage>
</organism>
<dbReference type="GO" id="GO:0046872">
    <property type="term" value="F:metal ion binding"/>
    <property type="evidence" value="ECO:0007669"/>
    <property type="project" value="UniProtKB-KW"/>
</dbReference>
<dbReference type="STRING" id="47853.TK50_08640"/>
<dbReference type="Proteomes" id="UP000183585">
    <property type="component" value="Unassembled WGS sequence"/>
</dbReference>
<dbReference type="PANTHER" id="PTHR43498:SF1">
    <property type="entry name" value="COB--COM HETERODISULFIDE REDUCTASE IRON-SULFUR SUBUNIT A"/>
    <property type="match status" value="1"/>
</dbReference>
<dbReference type="GO" id="GO:0051539">
    <property type="term" value="F:4 iron, 4 sulfur cluster binding"/>
    <property type="evidence" value="ECO:0007669"/>
    <property type="project" value="UniProtKB-KW"/>
</dbReference>
<name>A0A1C4W760_9ACTN</name>
<evidence type="ECO:0000256" key="3">
    <source>
        <dbReference type="ARBA" id="ARBA00023002"/>
    </source>
</evidence>
<accession>A0A1C4W760</accession>
<dbReference type="PANTHER" id="PTHR43498">
    <property type="entry name" value="FERREDOXIN:COB-COM HETERODISULFIDE REDUCTASE SUBUNIT A"/>
    <property type="match status" value="1"/>
</dbReference>
<feature type="domain" description="Golvesin/Xly CBD-like" evidence="6">
    <location>
        <begin position="558"/>
        <end position="687"/>
    </location>
</feature>